<evidence type="ECO:0000313" key="2">
    <source>
        <dbReference type="EMBL" id="CAB1424755.1"/>
    </source>
</evidence>
<dbReference type="AlphaFoldDB" id="A0A9N7YAW2"/>
<evidence type="ECO:0000313" key="3">
    <source>
        <dbReference type="Proteomes" id="UP001153269"/>
    </source>
</evidence>
<feature type="compositionally biased region" description="Basic and acidic residues" evidence="1">
    <location>
        <begin position="49"/>
        <end position="58"/>
    </location>
</feature>
<feature type="compositionally biased region" description="Polar residues" evidence="1">
    <location>
        <begin position="118"/>
        <end position="132"/>
    </location>
</feature>
<accession>A0A9N7YAW2</accession>
<comment type="caution">
    <text evidence="2">The sequence shown here is derived from an EMBL/GenBank/DDBJ whole genome shotgun (WGS) entry which is preliminary data.</text>
</comment>
<dbReference type="Proteomes" id="UP001153269">
    <property type="component" value="Unassembled WGS sequence"/>
</dbReference>
<evidence type="ECO:0000256" key="1">
    <source>
        <dbReference type="SAM" id="MobiDB-lite"/>
    </source>
</evidence>
<proteinExistence type="predicted"/>
<organism evidence="2 3">
    <name type="scientific">Pleuronectes platessa</name>
    <name type="common">European plaice</name>
    <dbReference type="NCBI Taxonomy" id="8262"/>
    <lineage>
        <taxon>Eukaryota</taxon>
        <taxon>Metazoa</taxon>
        <taxon>Chordata</taxon>
        <taxon>Craniata</taxon>
        <taxon>Vertebrata</taxon>
        <taxon>Euteleostomi</taxon>
        <taxon>Actinopterygii</taxon>
        <taxon>Neopterygii</taxon>
        <taxon>Teleostei</taxon>
        <taxon>Neoteleostei</taxon>
        <taxon>Acanthomorphata</taxon>
        <taxon>Carangaria</taxon>
        <taxon>Pleuronectiformes</taxon>
        <taxon>Pleuronectoidei</taxon>
        <taxon>Pleuronectidae</taxon>
        <taxon>Pleuronectes</taxon>
    </lineage>
</organism>
<dbReference type="EMBL" id="CADEAL010000752">
    <property type="protein sequence ID" value="CAB1424755.1"/>
    <property type="molecule type" value="Genomic_DNA"/>
</dbReference>
<gene>
    <name evidence="2" type="ORF">PLEPLA_LOCUS12683</name>
</gene>
<feature type="compositionally biased region" description="Basic and acidic residues" evidence="1">
    <location>
        <begin position="77"/>
        <end position="99"/>
    </location>
</feature>
<reference evidence="2" key="1">
    <citation type="submission" date="2020-03" db="EMBL/GenBank/DDBJ databases">
        <authorList>
            <person name="Weist P."/>
        </authorList>
    </citation>
    <scope>NUCLEOTIDE SEQUENCE</scope>
</reference>
<protein>
    <submittedName>
        <fullName evidence="2">Uncharacterized protein</fullName>
    </submittedName>
</protein>
<keyword evidence="3" id="KW-1185">Reference proteome</keyword>
<feature type="region of interest" description="Disordered" evidence="1">
    <location>
        <begin position="1"/>
        <end position="139"/>
    </location>
</feature>
<sequence>MRLGSRWLEKRSAAGSLPPASSVTGLRSGTKAIKAQLKTAARPQVENTRGGDLEHVEWKGGNSTCDRLRLESMGGGMKERSWREDSEKKDEQEAERETTRGTGSKCQKRGSDGRFPSQLPSGSITPPLTGNWTIRYGSF</sequence>
<name>A0A9N7YAW2_PLEPL</name>